<keyword evidence="2" id="KW-1185">Reference proteome</keyword>
<reference evidence="1 2" key="1">
    <citation type="journal article" date="2022" name="Genome Biol. Evol.">
        <title>The Spruce Budworm Genome: Reconstructing the Evolutionary History of Antifreeze Proteins.</title>
        <authorList>
            <person name="Beliveau C."/>
            <person name="Gagne P."/>
            <person name="Picq S."/>
            <person name="Vernygora O."/>
            <person name="Keeling C.I."/>
            <person name="Pinkney K."/>
            <person name="Doucet D."/>
            <person name="Wen F."/>
            <person name="Johnston J.S."/>
            <person name="Maaroufi H."/>
            <person name="Boyle B."/>
            <person name="Laroche J."/>
            <person name="Dewar K."/>
            <person name="Juretic N."/>
            <person name="Blackburn G."/>
            <person name="Nisole A."/>
            <person name="Brunet B."/>
            <person name="Brandao M."/>
            <person name="Lumley L."/>
            <person name="Duan J."/>
            <person name="Quan G."/>
            <person name="Lucarotti C.J."/>
            <person name="Roe A.D."/>
            <person name="Sperling F.A.H."/>
            <person name="Levesque R.C."/>
            <person name="Cusson M."/>
        </authorList>
    </citation>
    <scope>NUCLEOTIDE SEQUENCE [LARGE SCALE GENOMIC DNA]</scope>
    <source>
        <strain evidence="1">Glfc:IPQL:Cfum</strain>
    </source>
</reference>
<organism evidence="1 2">
    <name type="scientific">Choristoneura fumiferana</name>
    <name type="common">Spruce budworm moth</name>
    <name type="synonym">Archips fumiferana</name>
    <dbReference type="NCBI Taxonomy" id="7141"/>
    <lineage>
        <taxon>Eukaryota</taxon>
        <taxon>Metazoa</taxon>
        <taxon>Ecdysozoa</taxon>
        <taxon>Arthropoda</taxon>
        <taxon>Hexapoda</taxon>
        <taxon>Insecta</taxon>
        <taxon>Pterygota</taxon>
        <taxon>Neoptera</taxon>
        <taxon>Endopterygota</taxon>
        <taxon>Lepidoptera</taxon>
        <taxon>Glossata</taxon>
        <taxon>Ditrysia</taxon>
        <taxon>Tortricoidea</taxon>
        <taxon>Tortricidae</taxon>
        <taxon>Tortricinae</taxon>
        <taxon>Choristoneura</taxon>
    </lineage>
</organism>
<evidence type="ECO:0000313" key="2">
    <source>
        <dbReference type="Proteomes" id="UP001064048"/>
    </source>
</evidence>
<evidence type="ECO:0000313" key="1">
    <source>
        <dbReference type="EMBL" id="KAI8425636.1"/>
    </source>
</evidence>
<sequence length="219" mass="25207">MDNNFKVIKGAGGARTEWCWLAMKQGFGDDTFIVLDAVANREREQTDTRTEWLRLINREDLIDSSCFRARVCEAHFSPDCIIMNSSRKLLKRNSIPRLLLPLPNNNSKGIQAVIETADAYVQCDYDLQFQMDAQVQTPLHLSNDTPRKRKLLSEIQRCRKRLKITNNTQSEANTFFKLCDKFLTPTFARVVKQQSKIKTEGPIGTLGGAFRDQYRNPWC</sequence>
<gene>
    <name evidence="1" type="ORF">MSG28_011450</name>
</gene>
<name>A0ACC0JN74_CHOFU</name>
<comment type="caution">
    <text evidence="1">The sequence shown here is derived from an EMBL/GenBank/DDBJ whole genome shotgun (WGS) entry which is preliminary data.</text>
</comment>
<proteinExistence type="predicted"/>
<dbReference type="EMBL" id="CM046119">
    <property type="protein sequence ID" value="KAI8425636.1"/>
    <property type="molecule type" value="Genomic_DNA"/>
</dbReference>
<protein>
    <submittedName>
        <fullName evidence="1">Uncharacterized protein</fullName>
    </submittedName>
</protein>
<accession>A0ACC0JN74</accession>
<dbReference type="Proteomes" id="UP001064048">
    <property type="component" value="Chromosome 19"/>
</dbReference>